<reference evidence="2 3" key="1">
    <citation type="submission" date="2018-10" db="EMBL/GenBank/DDBJ databases">
        <title>Draft genome sequence of the microsporidian Tubulinosema ratisbonensis.</title>
        <authorList>
            <person name="Polonais V."/>
            <person name="Peyretaillade E."/>
            <person name="Niehus S."/>
            <person name="Wawrzyniak I."/>
            <person name="Franchet A."/>
            <person name="Gaspin C."/>
            <person name="Reichstadt M."/>
            <person name="Belser C."/>
            <person name="Labadie K."/>
            <person name="Delbac F."/>
            <person name="Ferrandon D."/>
        </authorList>
    </citation>
    <scope>NUCLEOTIDE SEQUENCE [LARGE SCALE GENOMIC DNA]</scope>
    <source>
        <strain evidence="2 3">Franzen</strain>
    </source>
</reference>
<comment type="caution">
    <text evidence="2">The sequence shown here is derived from an EMBL/GenBank/DDBJ whole genome shotgun (WGS) entry which is preliminary data.</text>
</comment>
<protein>
    <submittedName>
        <fullName evidence="2">Uncharacterized protein</fullName>
    </submittedName>
</protein>
<dbReference type="Proteomes" id="UP000282876">
    <property type="component" value="Unassembled WGS sequence"/>
</dbReference>
<keyword evidence="3" id="KW-1185">Reference proteome</keyword>
<dbReference type="VEuPathDB" id="MicrosporidiaDB:TUBRATIS_000840"/>
<evidence type="ECO:0000256" key="1">
    <source>
        <dbReference type="SAM" id="MobiDB-lite"/>
    </source>
</evidence>
<feature type="region of interest" description="Disordered" evidence="1">
    <location>
        <begin position="91"/>
        <end position="117"/>
    </location>
</feature>
<evidence type="ECO:0000313" key="3">
    <source>
        <dbReference type="Proteomes" id="UP000282876"/>
    </source>
</evidence>
<feature type="region of interest" description="Disordered" evidence="1">
    <location>
        <begin position="266"/>
        <end position="293"/>
    </location>
</feature>
<dbReference type="EMBL" id="RCSS01000025">
    <property type="protein sequence ID" value="RVD93386.1"/>
    <property type="molecule type" value="Genomic_DNA"/>
</dbReference>
<proteinExistence type="predicted"/>
<gene>
    <name evidence="2" type="ORF">TUBRATIS_000840</name>
</gene>
<organism evidence="2 3">
    <name type="scientific">Tubulinosema ratisbonensis</name>
    <dbReference type="NCBI Taxonomy" id="291195"/>
    <lineage>
        <taxon>Eukaryota</taxon>
        <taxon>Fungi</taxon>
        <taxon>Fungi incertae sedis</taxon>
        <taxon>Microsporidia</taxon>
        <taxon>Tubulinosematoidea</taxon>
        <taxon>Tubulinosematidae</taxon>
        <taxon>Tubulinosema</taxon>
    </lineage>
</organism>
<accession>A0A437AQX8</accession>
<feature type="non-terminal residue" evidence="2">
    <location>
        <position position="1"/>
    </location>
</feature>
<name>A0A437AQX8_9MICR</name>
<sequence>PKSETYFEYKLCPISFDRVRTCSIYSHLQNDPRYYVHKKKRSYRILGHSSDLISRSSNLKGVNPYHPTYKAAVTDLKKSYINSRRNLVSSSQSSSIESKLSEESYDKNEYGDKNKPDSTLFYSPHTQNMKNHIETNDYMQSEKIYSDSNKECSIHSKIEHFNIFKPKRSSVFSVQNDDSSSLNSLYSFNTKGINFNAQNTDISSHNQNTKGNLIINSDTNHPKKHCSHDLRIDNQNLTNKSNETSNLNFQPFYNAISSDYLDINDTNKTDPSDQQSTTSNLSSDSLNNFYKNNHSQKHNYFDNHKKSNLSSKNIINYNILDLNRFKYTDIEKLVFANESSCHFQI</sequence>
<dbReference type="AlphaFoldDB" id="A0A437AQX8"/>
<evidence type="ECO:0000313" key="2">
    <source>
        <dbReference type="EMBL" id="RVD93386.1"/>
    </source>
</evidence>
<feature type="compositionally biased region" description="Low complexity" evidence="1">
    <location>
        <begin position="272"/>
        <end position="287"/>
    </location>
</feature>
<feature type="compositionally biased region" description="Basic and acidic residues" evidence="1">
    <location>
        <begin position="99"/>
        <end position="116"/>
    </location>
</feature>